<evidence type="ECO:0000313" key="3">
    <source>
        <dbReference type="Proteomes" id="UP000095009"/>
    </source>
</evidence>
<dbReference type="AlphaFoldDB" id="A0A1E3PKR5"/>
<evidence type="ECO:0000313" key="2">
    <source>
        <dbReference type="EMBL" id="ODQ66005.1"/>
    </source>
</evidence>
<protein>
    <submittedName>
        <fullName evidence="2">Uncharacterized protein</fullName>
    </submittedName>
</protein>
<dbReference type="EMBL" id="KV454409">
    <property type="protein sequence ID" value="ODQ66005.1"/>
    <property type="molecule type" value="Genomic_DNA"/>
</dbReference>
<feature type="region of interest" description="Disordered" evidence="1">
    <location>
        <begin position="202"/>
        <end position="221"/>
    </location>
</feature>
<evidence type="ECO:0000256" key="1">
    <source>
        <dbReference type="SAM" id="MobiDB-lite"/>
    </source>
</evidence>
<name>A0A1E3PKR5_9ASCO</name>
<accession>A0A1E3PKR5</accession>
<keyword evidence="3" id="KW-1185">Reference proteome</keyword>
<gene>
    <name evidence="2" type="ORF">NADFUDRAFT_41990</name>
</gene>
<organism evidence="2 3">
    <name type="scientific">Nadsonia fulvescens var. elongata DSM 6958</name>
    <dbReference type="NCBI Taxonomy" id="857566"/>
    <lineage>
        <taxon>Eukaryota</taxon>
        <taxon>Fungi</taxon>
        <taxon>Dikarya</taxon>
        <taxon>Ascomycota</taxon>
        <taxon>Saccharomycotina</taxon>
        <taxon>Dipodascomycetes</taxon>
        <taxon>Dipodascales</taxon>
        <taxon>Dipodascales incertae sedis</taxon>
        <taxon>Nadsonia</taxon>
    </lineage>
</organism>
<dbReference type="Proteomes" id="UP000095009">
    <property type="component" value="Unassembled WGS sequence"/>
</dbReference>
<sequence length="250" mass="29008">MNNYRSLDEGYTGTMSFYKNTIQCIYTDDELGFENNKEKKAEIFEKIKNEKEPKEEVYVRDQKEPFRNTSNIQPQISKCKLKIFESSDIQNQQSGLNQNNKTYEKVQYCSEQLAAGDSSEPLYRFIPTARINRDDPIYQNIADESPPRLRRKVVVLLRKSATDLTQSLSKAHLRLKSKVDEIKKNQPDDRFGFRNKCQVPTKVHDKDYNSETDESNSSVYDTPVSLKETTVKKLKSGIRSMRSIFSSSRS</sequence>
<proteinExistence type="predicted"/>
<reference evidence="2 3" key="1">
    <citation type="journal article" date="2016" name="Proc. Natl. Acad. Sci. U.S.A.">
        <title>Comparative genomics of biotechnologically important yeasts.</title>
        <authorList>
            <person name="Riley R."/>
            <person name="Haridas S."/>
            <person name="Wolfe K.H."/>
            <person name="Lopes M.R."/>
            <person name="Hittinger C.T."/>
            <person name="Goeker M."/>
            <person name="Salamov A.A."/>
            <person name="Wisecaver J.H."/>
            <person name="Long T.M."/>
            <person name="Calvey C.H."/>
            <person name="Aerts A.L."/>
            <person name="Barry K.W."/>
            <person name="Choi C."/>
            <person name="Clum A."/>
            <person name="Coughlan A.Y."/>
            <person name="Deshpande S."/>
            <person name="Douglass A.P."/>
            <person name="Hanson S.J."/>
            <person name="Klenk H.-P."/>
            <person name="LaButti K.M."/>
            <person name="Lapidus A."/>
            <person name="Lindquist E.A."/>
            <person name="Lipzen A.M."/>
            <person name="Meier-Kolthoff J.P."/>
            <person name="Ohm R.A."/>
            <person name="Otillar R.P."/>
            <person name="Pangilinan J.L."/>
            <person name="Peng Y."/>
            <person name="Rokas A."/>
            <person name="Rosa C.A."/>
            <person name="Scheuner C."/>
            <person name="Sibirny A.A."/>
            <person name="Slot J.C."/>
            <person name="Stielow J.B."/>
            <person name="Sun H."/>
            <person name="Kurtzman C.P."/>
            <person name="Blackwell M."/>
            <person name="Grigoriev I.V."/>
            <person name="Jeffries T.W."/>
        </authorList>
    </citation>
    <scope>NUCLEOTIDE SEQUENCE [LARGE SCALE GENOMIC DNA]</scope>
    <source>
        <strain evidence="2 3">DSM 6958</strain>
    </source>
</reference>